<reference evidence="9 10" key="1">
    <citation type="journal article" date="2015" name="Nature">
        <title>rRNA introns, odd ribosomes, and small enigmatic genomes across a large radiation of phyla.</title>
        <authorList>
            <person name="Brown C.T."/>
            <person name="Hug L.A."/>
            <person name="Thomas B.C."/>
            <person name="Sharon I."/>
            <person name="Castelle C.J."/>
            <person name="Singh A."/>
            <person name="Wilkins M.J."/>
            <person name="Williams K.H."/>
            <person name="Banfield J.F."/>
        </authorList>
    </citation>
    <scope>NUCLEOTIDE SEQUENCE [LARGE SCALE GENOMIC DNA]</scope>
</reference>
<organism evidence="9 10">
    <name type="scientific">Candidatus Daviesbacteria bacterium GW2011_GWA1_36_8</name>
    <dbReference type="NCBI Taxonomy" id="1618417"/>
    <lineage>
        <taxon>Bacteria</taxon>
        <taxon>Candidatus Daviesiibacteriota</taxon>
    </lineage>
</organism>
<gene>
    <name evidence="9" type="ORF">US28_C0001G0034</name>
</gene>
<evidence type="ECO:0000256" key="2">
    <source>
        <dbReference type="ARBA" id="ARBA00022676"/>
    </source>
</evidence>
<dbReference type="Proteomes" id="UP000034448">
    <property type="component" value="Unassembled WGS sequence"/>
</dbReference>
<evidence type="ECO:0000256" key="5">
    <source>
        <dbReference type="ARBA" id="ARBA00022985"/>
    </source>
</evidence>
<protein>
    <submittedName>
        <fullName evidence="9">Glycosyltransferase</fullName>
    </submittedName>
</protein>
<proteinExistence type="predicted"/>
<keyword evidence="6" id="KW-1133">Transmembrane helix</keyword>
<accession>A0A0G0HWJ5</accession>
<evidence type="ECO:0000313" key="9">
    <source>
        <dbReference type="EMBL" id="KKQ16444.1"/>
    </source>
</evidence>
<keyword evidence="2" id="KW-0328">Glycosyltransferase</keyword>
<name>A0A0G0HWJ5_9BACT</name>
<dbReference type="EMBL" id="LBSJ01000001">
    <property type="protein sequence ID" value="KKQ16444.1"/>
    <property type="molecule type" value="Genomic_DNA"/>
</dbReference>
<dbReference type="Gene3D" id="3.90.550.10">
    <property type="entry name" value="Spore Coat Polysaccharide Biosynthesis Protein SpsA, Chain A"/>
    <property type="match status" value="1"/>
</dbReference>
<evidence type="ECO:0000256" key="7">
    <source>
        <dbReference type="ARBA" id="ARBA00023136"/>
    </source>
</evidence>
<evidence type="ECO:0000259" key="8">
    <source>
        <dbReference type="Pfam" id="PF00535"/>
    </source>
</evidence>
<dbReference type="InterPro" id="IPR001173">
    <property type="entry name" value="Glyco_trans_2-like"/>
</dbReference>
<comment type="caution">
    <text evidence="9">The sequence shown here is derived from an EMBL/GenBank/DDBJ whole genome shotgun (WGS) entry which is preliminary data.</text>
</comment>
<dbReference type="PANTHER" id="PTHR48090:SF3">
    <property type="entry name" value="UNDECAPRENYL-PHOSPHATE 4-DEOXY-4-FORMAMIDO-L-ARABINOSE TRANSFERASE"/>
    <property type="match status" value="1"/>
</dbReference>
<evidence type="ECO:0000313" key="10">
    <source>
        <dbReference type="Proteomes" id="UP000034448"/>
    </source>
</evidence>
<dbReference type="GO" id="GO:0099621">
    <property type="term" value="F:undecaprenyl-phosphate 4-deoxy-4-formamido-L-arabinose transferase activity"/>
    <property type="evidence" value="ECO:0007669"/>
    <property type="project" value="TreeGrafter"/>
</dbReference>
<dbReference type="SUPFAM" id="SSF53448">
    <property type="entry name" value="Nucleotide-diphospho-sugar transferases"/>
    <property type="match status" value="1"/>
</dbReference>
<dbReference type="AlphaFoldDB" id="A0A0G0HWJ5"/>
<keyword evidence="4" id="KW-0812">Transmembrane</keyword>
<dbReference type="GO" id="GO:0009103">
    <property type="term" value="P:lipopolysaccharide biosynthetic process"/>
    <property type="evidence" value="ECO:0007669"/>
    <property type="project" value="UniProtKB-KW"/>
</dbReference>
<dbReference type="CDD" id="cd04179">
    <property type="entry name" value="DPM_DPG-synthase_like"/>
    <property type="match status" value="1"/>
</dbReference>
<dbReference type="GO" id="GO:0005886">
    <property type="term" value="C:plasma membrane"/>
    <property type="evidence" value="ECO:0007669"/>
    <property type="project" value="TreeGrafter"/>
</dbReference>
<keyword evidence="7" id="KW-0472">Membrane</keyword>
<evidence type="ECO:0000256" key="6">
    <source>
        <dbReference type="ARBA" id="ARBA00022989"/>
    </source>
</evidence>
<keyword evidence="3 9" id="KW-0808">Transferase</keyword>
<evidence type="ECO:0000256" key="1">
    <source>
        <dbReference type="ARBA" id="ARBA00022475"/>
    </source>
</evidence>
<evidence type="ECO:0000256" key="4">
    <source>
        <dbReference type="ARBA" id="ARBA00022692"/>
    </source>
</evidence>
<dbReference type="InterPro" id="IPR029044">
    <property type="entry name" value="Nucleotide-diphossugar_trans"/>
</dbReference>
<sequence>MNVKRLSVFFPAYNEEGNIPETVESAVKVLDGLNLEDWEILVIDDGSTDKTFEIAESLSSKNSKVRVHHQVNGGYGAALRAGFYNTRFEWVVYTDGDGQFDFSEVTSLLDKTNEAQLVLGYRIKRKDPFYRIIFQKGWGLSLFIFFGLGLKDVDCGFKLVSREVLNKIPKLESTRGGMINAELAIKADKFGFKVAQVGVTHYPRKSGKPTGANIGVIIQSYLDLFKLWWKLK</sequence>
<evidence type="ECO:0000256" key="3">
    <source>
        <dbReference type="ARBA" id="ARBA00022679"/>
    </source>
</evidence>
<keyword evidence="1" id="KW-1003">Cell membrane</keyword>
<dbReference type="InterPro" id="IPR050256">
    <property type="entry name" value="Glycosyltransferase_2"/>
</dbReference>
<dbReference type="Pfam" id="PF00535">
    <property type="entry name" value="Glycos_transf_2"/>
    <property type="match status" value="1"/>
</dbReference>
<feature type="domain" description="Glycosyltransferase 2-like" evidence="8">
    <location>
        <begin position="7"/>
        <end position="168"/>
    </location>
</feature>
<keyword evidence="5" id="KW-0448">Lipopolysaccharide biosynthesis</keyword>
<dbReference type="PANTHER" id="PTHR48090">
    <property type="entry name" value="UNDECAPRENYL-PHOSPHATE 4-DEOXY-4-FORMAMIDO-L-ARABINOSE TRANSFERASE-RELATED"/>
    <property type="match status" value="1"/>
</dbReference>